<name>A0ACC6SC11_9BACI</name>
<organism evidence="1 2">
    <name type="scientific">Robertmurraya yapensis</name>
    <name type="common">ex Hitch et al 2024</name>
    <dbReference type="NCBI Taxonomy" id="3133160"/>
    <lineage>
        <taxon>Bacteria</taxon>
        <taxon>Bacillati</taxon>
        <taxon>Bacillota</taxon>
        <taxon>Bacilli</taxon>
        <taxon>Bacillales</taxon>
        <taxon>Bacillaceae</taxon>
        <taxon>Robertmurraya</taxon>
    </lineage>
</organism>
<dbReference type="EMBL" id="JBBMEW010000010">
    <property type="protein sequence ID" value="MEQ2527606.1"/>
    <property type="molecule type" value="Genomic_DNA"/>
</dbReference>
<gene>
    <name evidence="1" type="ORF">WMO40_12920</name>
</gene>
<evidence type="ECO:0000313" key="1">
    <source>
        <dbReference type="EMBL" id="MEQ2527606.1"/>
    </source>
</evidence>
<keyword evidence="2" id="KW-1185">Reference proteome</keyword>
<dbReference type="Proteomes" id="UP001439875">
    <property type="component" value="Unassembled WGS sequence"/>
</dbReference>
<protein>
    <submittedName>
        <fullName evidence="1">Uncharacterized protein</fullName>
    </submittedName>
</protein>
<evidence type="ECO:0000313" key="2">
    <source>
        <dbReference type="Proteomes" id="UP001439875"/>
    </source>
</evidence>
<accession>A0ACC6SC11</accession>
<proteinExistence type="predicted"/>
<reference evidence="1" key="1">
    <citation type="submission" date="2024-03" db="EMBL/GenBank/DDBJ databases">
        <title>Human intestinal bacterial collection.</title>
        <authorList>
            <person name="Pauvert C."/>
            <person name="Hitch T.C.A."/>
            <person name="Clavel T."/>
        </authorList>
    </citation>
    <scope>NUCLEOTIDE SEQUENCE</scope>
    <source>
        <strain evidence="1">CLA-AA-H227</strain>
    </source>
</reference>
<sequence length="331" mass="38065">MYLTLSQASEELDRTERQVRYLIKIGVLSPANQDTFKRDGGYRFSQNEIYTVKEKLKLDGISLRKAAQIVGVSPQYLNSLALKGEIKSSLVKVGNKTERRFKEEVCMKFKQHIHTKTHKSIAQFGEKLHLYSNSIRLFDLIPYHDETVRVVKTSPVTLLKADGGLIFPETQEVLKASDEWNIKPYNPRKGFVVFRLPIPRNSEHKTYDILYDLISEIGPKNIQVFERSEGDYLVRCRQSKVKLTKAYFDLLQRYVIEGEIHYCNGEVTLESGLVSRYIHIPNQLLAEVEELAKLHSMTTQGQLIEAVARGVKSIKREGANHVQIPEDPFRK</sequence>
<comment type="caution">
    <text evidence="1">The sequence shown here is derived from an EMBL/GenBank/DDBJ whole genome shotgun (WGS) entry which is preliminary data.</text>
</comment>